<keyword evidence="2" id="KW-1185">Reference proteome</keyword>
<dbReference type="AlphaFoldDB" id="A0AAD6YYB0"/>
<evidence type="ECO:0000313" key="1">
    <source>
        <dbReference type="EMBL" id="KAJ7301649.1"/>
    </source>
</evidence>
<name>A0AAD6YYB0_9AGAR</name>
<protein>
    <submittedName>
        <fullName evidence="1">Uncharacterized protein</fullName>
    </submittedName>
</protein>
<accession>A0AAD6YYB0</accession>
<proteinExistence type="predicted"/>
<reference evidence="1" key="1">
    <citation type="submission" date="2023-03" db="EMBL/GenBank/DDBJ databases">
        <title>Massive genome expansion in bonnet fungi (Mycena s.s.) driven by repeated elements and novel gene families across ecological guilds.</title>
        <authorList>
            <consortium name="Lawrence Berkeley National Laboratory"/>
            <person name="Harder C.B."/>
            <person name="Miyauchi S."/>
            <person name="Viragh M."/>
            <person name="Kuo A."/>
            <person name="Thoen E."/>
            <person name="Andreopoulos B."/>
            <person name="Lu D."/>
            <person name="Skrede I."/>
            <person name="Drula E."/>
            <person name="Henrissat B."/>
            <person name="Morin E."/>
            <person name="Kohler A."/>
            <person name="Barry K."/>
            <person name="LaButti K."/>
            <person name="Morin E."/>
            <person name="Salamov A."/>
            <person name="Lipzen A."/>
            <person name="Mereny Z."/>
            <person name="Hegedus B."/>
            <person name="Baldrian P."/>
            <person name="Stursova M."/>
            <person name="Weitz H."/>
            <person name="Taylor A."/>
            <person name="Grigoriev I.V."/>
            <person name="Nagy L.G."/>
            <person name="Martin F."/>
            <person name="Kauserud H."/>
        </authorList>
    </citation>
    <scope>NUCLEOTIDE SEQUENCE</scope>
    <source>
        <strain evidence="1">CBHHK002</strain>
    </source>
</reference>
<dbReference type="EMBL" id="JARIHO010000130">
    <property type="protein sequence ID" value="KAJ7301649.1"/>
    <property type="molecule type" value="Genomic_DNA"/>
</dbReference>
<gene>
    <name evidence="1" type="ORF">DFH08DRAFT_101659</name>
</gene>
<dbReference type="Proteomes" id="UP001218218">
    <property type="component" value="Unassembled WGS sequence"/>
</dbReference>
<organism evidence="1 2">
    <name type="scientific">Mycena albidolilacea</name>
    <dbReference type="NCBI Taxonomy" id="1033008"/>
    <lineage>
        <taxon>Eukaryota</taxon>
        <taxon>Fungi</taxon>
        <taxon>Dikarya</taxon>
        <taxon>Basidiomycota</taxon>
        <taxon>Agaricomycotina</taxon>
        <taxon>Agaricomycetes</taxon>
        <taxon>Agaricomycetidae</taxon>
        <taxon>Agaricales</taxon>
        <taxon>Marasmiineae</taxon>
        <taxon>Mycenaceae</taxon>
        <taxon>Mycena</taxon>
    </lineage>
</organism>
<sequence length="193" mass="21539">MDDEPHSDSQFRSGESTVINSGPASYAGAFFPSSHHFVVNGGVFTNNVTNRTSPANPPDDFRRIPLGDVDLRREIRISSASGVVYKRPVRGPVRRVYSGKIDGRKSDMTIALYQGINAEQEWRQDLSRYSGLRHPNFVQIFAVAVSAGIHSIIAHGDLIPYYEFLKHHQYSSLSSIYIVARTVCPPPNFTCRN</sequence>
<comment type="caution">
    <text evidence="1">The sequence shown here is derived from an EMBL/GenBank/DDBJ whole genome shotgun (WGS) entry which is preliminary data.</text>
</comment>
<evidence type="ECO:0000313" key="2">
    <source>
        <dbReference type="Proteomes" id="UP001218218"/>
    </source>
</evidence>